<dbReference type="Proteomes" id="UP000237105">
    <property type="component" value="Unassembled WGS sequence"/>
</dbReference>
<evidence type="ECO:0000313" key="2">
    <source>
        <dbReference type="Proteomes" id="UP000237105"/>
    </source>
</evidence>
<dbReference type="AlphaFoldDB" id="A0A2P5CUA6"/>
<organism evidence="1 2">
    <name type="scientific">Parasponia andersonii</name>
    <name type="common">Sponia andersonii</name>
    <dbReference type="NCBI Taxonomy" id="3476"/>
    <lineage>
        <taxon>Eukaryota</taxon>
        <taxon>Viridiplantae</taxon>
        <taxon>Streptophyta</taxon>
        <taxon>Embryophyta</taxon>
        <taxon>Tracheophyta</taxon>
        <taxon>Spermatophyta</taxon>
        <taxon>Magnoliopsida</taxon>
        <taxon>eudicotyledons</taxon>
        <taxon>Gunneridae</taxon>
        <taxon>Pentapetalae</taxon>
        <taxon>rosids</taxon>
        <taxon>fabids</taxon>
        <taxon>Rosales</taxon>
        <taxon>Cannabaceae</taxon>
        <taxon>Parasponia</taxon>
    </lineage>
</organism>
<name>A0A2P5CUA6_PARAD</name>
<keyword evidence="2" id="KW-1185">Reference proteome</keyword>
<accession>A0A2P5CUA6</accession>
<comment type="caution">
    <text evidence="1">The sequence shown here is derived from an EMBL/GenBank/DDBJ whole genome shotgun (WGS) entry which is preliminary data.</text>
</comment>
<gene>
    <name evidence="1" type="ORF">PanWU01x14_123550</name>
</gene>
<dbReference type="OrthoDB" id="1707487at2759"/>
<dbReference type="EMBL" id="JXTB01000094">
    <property type="protein sequence ID" value="PON64643.1"/>
    <property type="molecule type" value="Genomic_DNA"/>
</dbReference>
<protein>
    <submittedName>
        <fullName evidence="1">Uncharacterized protein</fullName>
    </submittedName>
</protein>
<sequence length="179" mass="20683">MDYFVNDLECPLSLAEKEKEKFVQQVIITEKVGVRMFPLAVSKPLLRGKMIKLPNVSDKLWIEFKYERTWKILEFYIPSLMVSSLWMRSIRYFFTGGPFLLWTQIQLLARKAQQPIADENIPPRANFKRQMIDIGTATHQVFKCTKKKGSAVDNSQIVFPTSSTANDLAEIILQLRQGP</sequence>
<evidence type="ECO:0000313" key="1">
    <source>
        <dbReference type="EMBL" id="PON64643.1"/>
    </source>
</evidence>
<proteinExistence type="predicted"/>
<reference evidence="2" key="1">
    <citation type="submission" date="2016-06" db="EMBL/GenBank/DDBJ databases">
        <title>Parallel loss of symbiosis genes in relatives of nitrogen-fixing non-legume Parasponia.</title>
        <authorList>
            <person name="Van Velzen R."/>
            <person name="Holmer R."/>
            <person name="Bu F."/>
            <person name="Rutten L."/>
            <person name="Van Zeijl A."/>
            <person name="Liu W."/>
            <person name="Santuari L."/>
            <person name="Cao Q."/>
            <person name="Sharma T."/>
            <person name="Shen D."/>
            <person name="Roswanjaya Y."/>
            <person name="Wardhani T."/>
            <person name="Kalhor M.S."/>
            <person name="Jansen J."/>
            <person name="Van den Hoogen J."/>
            <person name="Gungor B."/>
            <person name="Hartog M."/>
            <person name="Hontelez J."/>
            <person name="Verver J."/>
            <person name="Yang W.-C."/>
            <person name="Schijlen E."/>
            <person name="Repin R."/>
            <person name="Schilthuizen M."/>
            <person name="Schranz E."/>
            <person name="Heidstra R."/>
            <person name="Miyata K."/>
            <person name="Fedorova E."/>
            <person name="Kohlen W."/>
            <person name="Bisseling T."/>
            <person name="Smit S."/>
            <person name="Geurts R."/>
        </authorList>
    </citation>
    <scope>NUCLEOTIDE SEQUENCE [LARGE SCALE GENOMIC DNA]</scope>
    <source>
        <strain evidence="2">cv. WU1-14</strain>
    </source>
</reference>